<evidence type="ECO:0000259" key="4">
    <source>
        <dbReference type="Pfam" id="PF06943"/>
    </source>
</evidence>
<feature type="domain" description="Zinc finger LSD1-type" evidence="4">
    <location>
        <begin position="25"/>
        <end position="49"/>
    </location>
</feature>
<dbReference type="InterPro" id="IPR040319">
    <property type="entry name" value="LSD1-like"/>
</dbReference>
<evidence type="ECO:0000256" key="2">
    <source>
        <dbReference type="ARBA" id="ARBA00023242"/>
    </source>
</evidence>
<dbReference type="NCBIfam" id="TIGR01053">
    <property type="entry name" value="LSD1"/>
    <property type="match status" value="1"/>
</dbReference>
<gene>
    <name evidence="5" type="ORF">GAYE_SCF55G6278</name>
</gene>
<dbReference type="Pfam" id="PF06943">
    <property type="entry name" value="zf-LSD1"/>
    <property type="match status" value="2"/>
</dbReference>
<dbReference type="GO" id="GO:0005634">
    <property type="term" value="C:nucleus"/>
    <property type="evidence" value="ECO:0007669"/>
    <property type="project" value="UniProtKB-SubCell"/>
</dbReference>
<reference evidence="5 6" key="1">
    <citation type="submission" date="2022-07" db="EMBL/GenBank/DDBJ databases">
        <title>Genome-wide signatures of adaptation to extreme environments.</title>
        <authorList>
            <person name="Cho C.H."/>
            <person name="Yoon H.S."/>
        </authorList>
    </citation>
    <scope>NUCLEOTIDE SEQUENCE [LARGE SCALE GENOMIC DNA]</scope>
    <source>
        <strain evidence="5 6">108.79 E11</strain>
    </source>
</reference>
<keyword evidence="2" id="KW-0539">Nucleus</keyword>
<keyword evidence="6" id="KW-1185">Reference proteome</keyword>
<evidence type="ECO:0000256" key="1">
    <source>
        <dbReference type="ARBA" id="ARBA00004123"/>
    </source>
</evidence>
<organism evidence="5 6">
    <name type="scientific">Galdieria yellowstonensis</name>
    <dbReference type="NCBI Taxonomy" id="3028027"/>
    <lineage>
        <taxon>Eukaryota</taxon>
        <taxon>Rhodophyta</taxon>
        <taxon>Bangiophyceae</taxon>
        <taxon>Galdieriales</taxon>
        <taxon>Galdieriaceae</taxon>
        <taxon>Galdieria</taxon>
    </lineage>
</organism>
<feature type="region of interest" description="Disordered" evidence="3">
    <location>
        <begin position="150"/>
        <end position="203"/>
    </location>
</feature>
<dbReference type="EMBL" id="JANCYU010000063">
    <property type="protein sequence ID" value="KAK4528338.1"/>
    <property type="molecule type" value="Genomic_DNA"/>
</dbReference>
<protein>
    <recommendedName>
        <fullName evidence="4">Zinc finger LSD1-type domain-containing protein</fullName>
    </recommendedName>
</protein>
<proteinExistence type="predicted"/>
<comment type="subcellular location">
    <subcellularLocation>
        <location evidence="1">Nucleus</location>
    </subcellularLocation>
</comment>
<name>A0AAV9IM38_9RHOD</name>
<dbReference type="PANTHER" id="PTHR31747:SF3">
    <property type="entry name" value="PROTEIN LSD1"/>
    <property type="match status" value="1"/>
</dbReference>
<dbReference type="AlphaFoldDB" id="A0AAV9IM38"/>
<comment type="caution">
    <text evidence="5">The sequence shown here is derived from an EMBL/GenBank/DDBJ whole genome shotgun (WGS) entry which is preliminary data.</text>
</comment>
<evidence type="ECO:0000313" key="5">
    <source>
        <dbReference type="EMBL" id="KAK4528338.1"/>
    </source>
</evidence>
<feature type="compositionally biased region" description="Polar residues" evidence="3">
    <location>
        <begin position="154"/>
        <end position="180"/>
    </location>
</feature>
<evidence type="ECO:0000256" key="3">
    <source>
        <dbReference type="SAM" id="MobiDB-lite"/>
    </source>
</evidence>
<sequence>MELRTYPTYYPTSIEYDIFQGHALCSTCGQLLSFPVGSALVQCPICKTVVSLRPIYTMAIGGQTRCSGCHQNMIFPLGATVVQCTNCSSITHCPSLRYFFCRGCGLHLAYCASPDVTSVLCTVCNTLRDIVSIEMESFLMQLGHKRIVPEQEESLPSQSTRASSETTQGFLPSSSVASLHSNEEEDRETVQMSPVERTDEEEN</sequence>
<evidence type="ECO:0000313" key="6">
    <source>
        <dbReference type="Proteomes" id="UP001300502"/>
    </source>
</evidence>
<feature type="domain" description="Zinc finger LSD1-type" evidence="4">
    <location>
        <begin position="66"/>
        <end position="90"/>
    </location>
</feature>
<dbReference type="Proteomes" id="UP001300502">
    <property type="component" value="Unassembled WGS sequence"/>
</dbReference>
<dbReference type="InterPro" id="IPR005735">
    <property type="entry name" value="Znf_LSD1"/>
</dbReference>
<accession>A0AAV9IM38</accession>
<dbReference type="PANTHER" id="PTHR31747">
    <property type="entry name" value="PROTEIN LSD1"/>
    <property type="match status" value="1"/>
</dbReference>